<feature type="coiled-coil region" evidence="1">
    <location>
        <begin position="31"/>
        <end position="58"/>
    </location>
</feature>
<organism evidence="2 3">
    <name type="scientific">Salarchaeum japonicum</name>
    <dbReference type="NCBI Taxonomy" id="555573"/>
    <lineage>
        <taxon>Archaea</taxon>
        <taxon>Methanobacteriati</taxon>
        <taxon>Methanobacteriota</taxon>
        <taxon>Stenosarchaea group</taxon>
        <taxon>Halobacteria</taxon>
        <taxon>Halobacteriales</taxon>
        <taxon>Halobacteriaceae</taxon>
    </lineage>
</organism>
<dbReference type="GeneID" id="68573950"/>
<evidence type="ECO:0000256" key="1">
    <source>
        <dbReference type="SAM" id="Coils"/>
    </source>
</evidence>
<sequence>MNEVDDAILEFYSDLGEVGGKRVALPPTAVKRHLTDELESLDKSLSTYSRRMTKLEERGLLESPFEEGSYYRITDMGLAYLAGELDADDLAE</sequence>
<gene>
    <name evidence="2" type="ORF">GCM10009019_13770</name>
</gene>
<comment type="caution">
    <text evidence="2">The sequence shown here is derived from an EMBL/GenBank/DDBJ whole genome shotgun (WGS) entry which is preliminary data.</text>
</comment>
<dbReference type="EMBL" id="BAAADU010000002">
    <property type="protein sequence ID" value="GAA0651945.1"/>
    <property type="molecule type" value="Genomic_DNA"/>
</dbReference>
<evidence type="ECO:0000313" key="3">
    <source>
        <dbReference type="Proteomes" id="UP001500194"/>
    </source>
</evidence>
<dbReference type="RefSeq" id="WP_227260935.1">
    <property type="nucleotide sequence ID" value="NZ_BAAADU010000002.1"/>
</dbReference>
<keyword evidence="3" id="KW-1185">Reference proteome</keyword>
<protein>
    <recommendedName>
        <fullName evidence="4">Transcriptional regulator</fullName>
    </recommendedName>
</protein>
<dbReference type="Gene3D" id="1.10.10.10">
    <property type="entry name" value="Winged helix-like DNA-binding domain superfamily/Winged helix DNA-binding domain"/>
    <property type="match status" value="1"/>
</dbReference>
<keyword evidence="1" id="KW-0175">Coiled coil</keyword>
<proteinExistence type="predicted"/>
<evidence type="ECO:0008006" key="4">
    <source>
        <dbReference type="Google" id="ProtNLM"/>
    </source>
</evidence>
<dbReference type="InterPro" id="IPR036390">
    <property type="entry name" value="WH_DNA-bd_sf"/>
</dbReference>
<name>A0AAV3T114_9EURY</name>
<accession>A0AAV3T114</accession>
<dbReference type="InterPro" id="IPR036388">
    <property type="entry name" value="WH-like_DNA-bd_sf"/>
</dbReference>
<dbReference type="AlphaFoldDB" id="A0AAV3T114"/>
<evidence type="ECO:0000313" key="2">
    <source>
        <dbReference type="EMBL" id="GAA0651945.1"/>
    </source>
</evidence>
<reference evidence="2 3" key="1">
    <citation type="journal article" date="2019" name="Int. J. Syst. Evol. Microbiol.">
        <title>The Global Catalogue of Microorganisms (GCM) 10K type strain sequencing project: providing services to taxonomists for standard genome sequencing and annotation.</title>
        <authorList>
            <consortium name="The Broad Institute Genomics Platform"/>
            <consortium name="The Broad Institute Genome Sequencing Center for Infectious Disease"/>
            <person name="Wu L."/>
            <person name="Ma J."/>
        </authorList>
    </citation>
    <scope>NUCLEOTIDE SEQUENCE [LARGE SCALE GENOMIC DNA]</scope>
    <source>
        <strain evidence="2 3">JCM 16327</strain>
    </source>
</reference>
<dbReference type="SUPFAM" id="SSF46785">
    <property type="entry name" value="Winged helix' DNA-binding domain"/>
    <property type="match status" value="1"/>
</dbReference>
<dbReference type="Proteomes" id="UP001500194">
    <property type="component" value="Unassembled WGS sequence"/>
</dbReference>